<gene>
    <name evidence="2" type="ORF">ACAOBT_LOCUS32355</name>
    <name evidence="1" type="ORF">ACAOBT_LOCUS9603</name>
</gene>
<dbReference type="Proteomes" id="UP001152888">
    <property type="component" value="Unassembled WGS sequence"/>
</dbReference>
<dbReference type="EMBL" id="CAKOFQ010008108">
    <property type="protein sequence ID" value="CAH2011704.1"/>
    <property type="molecule type" value="Genomic_DNA"/>
</dbReference>
<sequence length="87" mass="9327">MIVGTVSTDVVIISISRSCLRSRTSMFCCAAAAFAAISAASFPCIPTCPGNHRNFTFTPIRGAFVNHLVMKYHTQFVVADNPASTDL</sequence>
<evidence type="ECO:0000313" key="2">
    <source>
        <dbReference type="EMBL" id="CAH2011704.1"/>
    </source>
</evidence>
<organism evidence="2 3">
    <name type="scientific">Acanthoscelides obtectus</name>
    <name type="common">Bean weevil</name>
    <name type="synonym">Bruchus obtectus</name>
    <dbReference type="NCBI Taxonomy" id="200917"/>
    <lineage>
        <taxon>Eukaryota</taxon>
        <taxon>Metazoa</taxon>
        <taxon>Ecdysozoa</taxon>
        <taxon>Arthropoda</taxon>
        <taxon>Hexapoda</taxon>
        <taxon>Insecta</taxon>
        <taxon>Pterygota</taxon>
        <taxon>Neoptera</taxon>
        <taxon>Endopterygota</taxon>
        <taxon>Coleoptera</taxon>
        <taxon>Polyphaga</taxon>
        <taxon>Cucujiformia</taxon>
        <taxon>Chrysomeloidea</taxon>
        <taxon>Chrysomelidae</taxon>
        <taxon>Bruchinae</taxon>
        <taxon>Bruchini</taxon>
        <taxon>Acanthoscelides</taxon>
    </lineage>
</organism>
<name>A0A9P0Q5I5_ACAOB</name>
<keyword evidence="3" id="KW-1185">Reference proteome</keyword>
<comment type="caution">
    <text evidence="2">The sequence shown here is derived from an EMBL/GenBank/DDBJ whole genome shotgun (WGS) entry which is preliminary data.</text>
</comment>
<accession>A0A9P0Q5I5</accession>
<evidence type="ECO:0000313" key="1">
    <source>
        <dbReference type="EMBL" id="CAH1971774.1"/>
    </source>
</evidence>
<evidence type="ECO:0000313" key="3">
    <source>
        <dbReference type="Proteomes" id="UP001152888"/>
    </source>
</evidence>
<dbReference type="EMBL" id="CAKOFQ010006789">
    <property type="protein sequence ID" value="CAH1971774.1"/>
    <property type="molecule type" value="Genomic_DNA"/>
</dbReference>
<protein>
    <submittedName>
        <fullName evidence="2">Uncharacterized protein</fullName>
    </submittedName>
</protein>
<proteinExistence type="predicted"/>
<reference evidence="2" key="1">
    <citation type="submission" date="2022-03" db="EMBL/GenBank/DDBJ databases">
        <authorList>
            <person name="Sayadi A."/>
        </authorList>
    </citation>
    <scope>NUCLEOTIDE SEQUENCE</scope>
</reference>
<dbReference type="AlphaFoldDB" id="A0A9P0Q5I5"/>